<dbReference type="InterPro" id="IPR045040">
    <property type="entry name" value="PORR_fam"/>
</dbReference>
<dbReference type="AlphaFoldDB" id="A0A5J5B8E3"/>
<dbReference type="Proteomes" id="UP000325577">
    <property type="component" value="Linkage Group LG15"/>
</dbReference>
<dbReference type="PANTHER" id="PTHR31476:SF16">
    <property type="entry name" value="F14O23.23 PROTEIN"/>
    <property type="match status" value="1"/>
</dbReference>
<dbReference type="GO" id="GO:0003723">
    <property type="term" value="F:RNA binding"/>
    <property type="evidence" value="ECO:0007669"/>
    <property type="project" value="InterPro"/>
</dbReference>
<sequence>MPKKQLIYQSDNYKQQAAGRLLKLLMIARVNKIPLHIVDQLRWDLGLPQDYTQTIVPEFPDYFRVTGANDSLLELVCWSNDLAVSVLEKNAMKRVVGYEKGMPITFSLQYSRGFEIDKKFKKWVDEWQKLPYISPYENASHLPPKSDESDKWAVAILHELLHLFVPKKTERENILCLGEYLGIRSRFKRALLHHPGIFYLSSKIGTHTVVLKEAYKRDLLIEKHPLMGMRYKYIHLMNTVKEDHKPKSVQGGRTKQQKTPHDFKGGEGEGENGESGEERDGKLPGTSDFEFEDDSDDCDYDDDDEEEEEEEEEENEDESYIVAHKNVAANRGRTTRKTNFQEKRPMRNAPRRLAGGRPNKTNDRSPPKFSRRAEKDADRDVRGRKLERSGIARTRGRSISPLLTLFPI</sequence>
<dbReference type="PANTHER" id="PTHR31476">
    <property type="entry name" value="PROTEIN WHAT'S THIS FACTOR 1 HOMOLOG, CHLOROPLASTIC"/>
    <property type="match status" value="1"/>
</dbReference>
<dbReference type="InterPro" id="IPR021099">
    <property type="entry name" value="PORR_domain"/>
</dbReference>
<gene>
    <name evidence="3" type="ORF">F0562_028210</name>
</gene>
<keyword evidence="4" id="KW-1185">Reference proteome</keyword>
<evidence type="ECO:0000259" key="2">
    <source>
        <dbReference type="Pfam" id="PF11955"/>
    </source>
</evidence>
<proteinExistence type="predicted"/>
<evidence type="ECO:0000313" key="3">
    <source>
        <dbReference type="EMBL" id="KAA8538596.1"/>
    </source>
</evidence>
<dbReference type="Pfam" id="PF11955">
    <property type="entry name" value="PORR"/>
    <property type="match status" value="1"/>
</dbReference>
<dbReference type="OrthoDB" id="1892230at2759"/>
<reference evidence="3 4" key="1">
    <citation type="submission" date="2019-09" db="EMBL/GenBank/DDBJ databases">
        <title>A chromosome-level genome assembly of the Chinese tupelo Nyssa sinensis.</title>
        <authorList>
            <person name="Yang X."/>
            <person name="Kang M."/>
            <person name="Yang Y."/>
            <person name="Xiong H."/>
            <person name="Wang M."/>
            <person name="Zhang Z."/>
            <person name="Wang Z."/>
            <person name="Wu H."/>
            <person name="Ma T."/>
            <person name="Liu J."/>
            <person name="Xi Z."/>
        </authorList>
    </citation>
    <scope>NUCLEOTIDE SEQUENCE [LARGE SCALE GENOMIC DNA]</scope>
    <source>
        <strain evidence="3">J267</strain>
        <tissue evidence="3">Leaf</tissue>
    </source>
</reference>
<organism evidence="3 4">
    <name type="scientific">Nyssa sinensis</name>
    <dbReference type="NCBI Taxonomy" id="561372"/>
    <lineage>
        <taxon>Eukaryota</taxon>
        <taxon>Viridiplantae</taxon>
        <taxon>Streptophyta</taxon>
        <taxon>Embryophyta</taxon>
        <taxon>Tracheophyta</taxon>
        <taxon>Spermatophyta</taxon>
        <taxon>Magnoliopsida</taxon>
        <taxon>eudicotyledons</taxon>
        <taxon>Gunneridae</taxon>
        <taxon>Pentapetalae</taxon>
        <taxon>asterids</taxon>
        <taxon>Cornales</taxon>
        <taxon>Nyssaceae</taxon>
        <taxon>Nyssa</taxon>
    </lineage>
</organism>
<accession>A0A5J5B8E3</accession>
<evidence type="ECO:0000313" key="4">
    <source>
        <dbReference type="Proteomes" id="UP000325577"/>
    </source>
</evidence>
<name>A0A5J5B8E3_9ASTE</name>
<feature type="region of interest" description="Disordered" evidence="1">
    <location>
        <begin position="243"/>
        <end position="408"/>
    </location>
</feature>
<evidence type="ECO:0000256" key="1">
    <source>
        <dbReference type="SAM" id="MobiDB-lite"/>
    </source>
</evidence>
<protein>
    <recommendedName>
        <fullName evidence="2">PORR domain-containing protein</fullName>
    </recommendedName>
</protein>
<feature type="compositionally biased region" description="Basic and acidic residues" evidence="1">
    <location>
        <begin position="360"/>
        <end position="390"/>
    </location>
</feature>
<feature type="compositionally biased region" description="Acidic residues" evidence="1">
    <location>
        <begin position="289"/>
        <end position="319"/>
    </location>
</feature>
<dbReference type="EMBL" id="CM018038">
    <property type="protein sequence ID" value="KAA8538596.1"/>
    <property type="molecule type" value="Genomic_DNA"/>
</dbReference>
<feature type="domain" description="PORR" evidence="2">
    <location>
        <begin position="11"/>
        <end position="241"/>
    </location>
</feature>